<reference evidence="5" key="2">
    <citation type="journal article" date="2017" name="Plant Physiol. Biochem.">
        <title>Differential oxidative and antioxidative response of duckweed Lemna minor toward plant growth promoting/inhibiting bacteria.</title>
        <authorList>
            <person name="Ishizawa H."/>
            <person name="Kuroda M."/>
            <person name="Morikawa M."/>
            <person name="Ike M."/>
        </authorList>
    </citation>
    <scope>NUCLEOTIDE SEQUENCE [LARGE SCALE GENOMIC DNA]</scope>
    <source>
        <strain evidence="5">M6</strain>
    </source>
</reference>
<evidence type="ECO:0000259" key="3">
    <source>
        <dbReference type="Pfam" id="PF00156"/>
    </source>
</evidence>
<feature type="domain" description="Phosphoribosyltransferase" evidence="3">
    <location>
        <begin position="14"/>
        <end position="133"/>
    </location>
</feature>
<evidence type="ECO:0000256" key="2">
    <source>
        <dbReference type="ARBA" id="ARBA00049402"/>
    </source>
</evidence>
<evidence type="ECO:0000256" key="1">
    <source>
        <dbReference type="ARBA" id="ARBA00048811"/>
    </source>
</evidence>
<accession>A0A3G9GB86</accession>
<evidence type="ECO:0000313" key="4">
    <source>
        <dbReference type="EMBL" id="BBF81768.1"/>
    </source>
</evidence>
<keyword evidence="4" id="KW-0328">Glycosyltransferase</keyword>
<dbReference type="GO" id="GO:0004422">
    <property type="term" value="F:hypoxanthine phosphoribosyltransferase activity"/>
    <property type="evidence" value="ECO:0007669"/>
    <property type="project" value="TreeGrafter"/>
</dbReference>
<keyword evidence="4" id="KW-0808">Transferase</keyword>
<dbReference type="Gene3D" id="3.40.50.2020">
    <property type="match status" value="1"/>
</dbReference>
<dbReference type="GO" id="GO:0000287">
    <property type="term" value="F:magnesium ion binding"/>
    <property type="evidence" value="ECO:0007669"/>
    <property type="project" value="TreeGrafter"/>
</dbReference>
<comment type="catalytic activity">
    <reaction evidence="2">
        <text>IMP + diphosphate = hypoxanthine + 5-phospho-alpha-D-ribose 1-diphosphate</text>
        <dbReference type="Rhea" id="RHEA:17973"/>
        <dbReference type="ChEBI" id="CHEBI:17368"/>
        <dbReference type="ChEBI" id="CHEBI:33019"/>
        <dbReference type="ChEBI" id="CHEBI:58017"/>
        <dbReference type="ChEBI" id="CHEBI:58053"/>
        <dbReference type="EC" id="2.4.2.8"/>
    </reaction>
    <physiologicalReaction direction="right-to-left" evidence="2">
        <dbReference type="Rhea" id="RHEA:17975"/>
    </physiologicalReaction>
</comment>
<dbReference type="GO" id="GO:0032264">
    <property type="term" value="P:IMP salvage"/>
    <property type="evidence" value="ECO:0007669"/>
    <property type="project" value="TreeGrafter"/>
</dbReference>
<dbReference type="Proteomes" id="UP000278756">
    <property type="component" value="Chromosome 2"/>
</dbReference>
<evidence type="ECO:0000313" key="5">
    <source>
        <dbReference type="Proteomes" id="UP000278756"/>
    </source>
</evidence>
<dbReference type="EMBL" id="AP018828">
    <property type="protein sequence ID" value="BBF81768.1"/>
    <property type="molecule type" value="Genomic_DNA"/>
</dbReference>
<dbReference type="RefSeq" id="WP_126423329.1">
    <property type="nucleotide sequence ID" value="NZ_AP018828.1"/>
</dbReference>
<dbReference type="Pfam" id="PF00156">
    <property type="entry name" value="Pribosyltran"/>
    <property type="match status" value="1"/>
</dbReference>
<dbReference type="PANTHER" id="PTHR43340:SF1">
    <property type="entry name" value="HYPOXANTHINE PHOSPHORIBOSYLTRANSFERASE"/>
    <property type="match status" value="1"/>
</dbReference>
<organism evidence="4 5">
    <name type="scientific">Asticcacaulis excentricus</name>
    <dbReference type="NCBI Taxonomy" id="78587"/>
    <lineage>
        <taxon>Bacteria</taxon>
        <taxon>Pseudomonadati</taxon>
        <taxon>Pseudomonadota</taxon>
        <taxon>Alphaproteobacteria</taxon>
        <taxon>Caulobacterales</taxon>
        <taxon>Caulobacteraceae</taxon>
        <taxon>Asticcacaulis</taxon>
    </lineage>
</organism>
<comment type="catalytic activity">
    <reaction evidence="1">
        <text>GMP + diphosphate = guanine + 5-phospho-alpha-D-ribose 1-diphosphate</text>
        <dbReference type="Rhea" id="RHEA:25424"/>
        <dbReference type="ChEBI" id="CHEBI:16235"/>
        <dbReference type="ChEBI" id="CHEBI:33019"/>
        <dbReference type="ChEBI" id="CHEBI:58017"/>
        <dbReference type="ChEBI" id="CHEBI:58115"/>
        <dbReference type="EC" id="2.4.2.8"/>
    </reaction>
    <physiologicalReaction direction="right-to-left" evidence="1">
        <dbReference type="Rhea" id="RHEA:25426"/>
    </physiologicalReaction>
</comment>
<dbReference type="GO" id="GO:0052657">
    <property type="term" value="F:guanine phosphoribosyltransferase activity"/>
    <property type="evidence" value="ECO:0007669"/>
    <property type="project" value="RHEA"/>
</dbReference>
<dbReference type="AlphaFoldDB" id="A0A3G9GB86"/>
<dbReference type="EC" id="2.4.2.8" evidence="4"/>
<dbReference type="InterPro" id="IPR029057">
    <property type="entry name" value="PRTase-like"/>
</dbReference>
<proteinExistence type="predicted"/>
<dbReference type="GO" id="GO:0005829">
    <property type="term" value="C:cytosol"/>
    <property type="evidence" value="ECO:0007669"/>
    <property type="project" value="TreeGrafter"/>
</dbReference>
<reference evidence="5" key="1">
    <citation type="journal article" date="2017" name="Biotechnol. Biofuels">
        <title>Evaluation of environmental bacterial communities as a factor affecting the growth of duckweed Lemna minor.</title>
        <authorList>
            <person name="Ishizawa H."/>
            <person name="Kuroda M."/>
            <person name="Morikawa M."/>
            <person name="Ike M."/>
        </authorList>
    </citation>
    <scope>NUCLEOTIDE SEQUENCE [LARGE SCALE GENOMIC DNA]</scope>
    <source>
        <strain evidence="5">M6</strain>
    </source>
</reference>
<dbReference type="CDD" id="cd06223">
    <property type="entry name" value="PRTases_typeI"/>
    <property type="match status" value="1"/>
</dbReference>
<dbReference type="GO" id="GO:0046100">
    <property type="term" value="P:hypoxanthine metabolic process"/>
    <property type="evidence" value="ECO:0007669"/>
    <property type="project" value="TreeGrafter"/>
</dbReference>
<dbReference type="SUPFAM" id="SSF53271">
    <property type="entry name" value="PRTase-like"/>
    <property type="match status" value="1"/>
</dbReference>
<name>A0A3G9GB86_9CAUL</name>
<dbReference type="InterPro" id="IPR050408">
    <property type="entry name" value="HGPRT"/>
</dbReference>
<protein>
    <submittedName>
        <fullName evidence="4">Hypoxanthine-guanine phosphoribosyltransferase</fullName>
        <ecNumber evidence="4">2.4.2.8</ecNumber>
    </submittedName>
</protein>
<sequence length="169" mass="18386">MTYDILLSEADIAARIDAMAREMAPRLTEETVGVCLLTGGIWFAADLTRALARHGLGIGFDSMWLSSYGDGRQSGEMILRADLQRPVKGKQVLIMDDVLDTGASLKFARDHLLRAGATEVLTAVMASKPVTRQIEADYVGWEAPKRYLVGYGLDDGGRLRGLPFIGALD</sequence>
<dbReference type="OrthoDB" id="9802824at2"/>
<dbReference type="GO" id="GO:0006178">
    <property type="term" value="P:guanine salvage"/>
    <property type="evidence" value="ECO:0007669"/>
    <property type="project" value="TreeGrafter"/>
</dbReference>
<gene>
    <name evidence="4" type="ORF">EM6_2376</name>
</gene>
<dbReference type="InterPro" id="IPR000836">
    <property type="entry name" value="PRTase_dom"/>
</dbReference>
<dbReference type="PANTHER" id="PTHR43340">
    <property type="entry name" value="HYPOXANTHINE-GUANINE PHOSPHORIBOSYLTRANSFERASE"/>
    <property type="match status" value="1"/>
</dbReference>
<dbReference type="GO" id="GO:0032263">
    <property type="term" value="P:GMP salvage"/>
    <property type="evidence" value="ECO:0007669"/>
    <property type="project" value="TreeGrafter"/>
</dbReference>